<comment type="caution">
    <text evidence="2">The sequence shown here is derived from an EMBL/GenBank/DDBJ whole genome shotgun (WGS) entry which is preliminary data.</text>
</comment>
<name>A0A9X4G3H1_ACTEU</name>
<reference evidence="2" key="1">
    <citation type="submission" date="2022-11" db="EMBL/GenBank/DDBJ databases">
        <authorList>
            <person name="Kamali M."/>
            <person name="Peak L."/>
            <person name="Go Y.Y."/>
            <person name="Balasuriya U.B.R."/>
            <person name="Carossino M."/>
        </authorList>
    </citation>
    <scope>NUCLEOTIDE SEQUENCE</scope>
    <source>
        <strain evidence="2">4524</strain>
    </source>
</reference>
<feature type="domain" description="Glycosyl transferase family 25" evidence="1">
    <location>
        <begin position="5"/>
        <end position="147"/>
    </location>
</feature>
<dbReference type="Proteomes" id="UP001142444">
    <property type="component" value="Unassembled WGS sequence"/>
</dbReference>
<gene>
    <name evidence="2" type="ORF">OQ257_02030</name>
</gene>
<evidence type="ECO:0000313" key="2">
    <source>
        <dbReference type="EMBL" id="MDE8033950.1"/>
    </source>
</evidence>
<protein>
    <submittedName>
        <fullName evidence="2">Glycosyltransferase family 25 protein</fullName>
    </submittedName>
</protein>
<dbReference type="CDD" id="cd06532">
    <property type="entry name" value="Glyco_transf_25"/>
    <property type="match status" value="1"/>
</dbReference>
<keyword evidence="3" id="KW-1185">Reference proteome</keyword>
<organism evidence="2 3">
    <name type="scientific">Actinobacillus equuli subsp. equuli</name>
    <dbReference type="NCBI Taxonomy" id="202947"/>
    <lineage>
        <taxon>Bacteria</taxon>
        <taxon>Pseudomonadati</taxon>
        <taxon>Pseudomonadota</taxon>
        <taxon>Gammaproteobacteria</taxon>
        <taxon>Pasteurellales</taxon>
        <taxon>Pasteurellaceae</taxon>
        <taxon>Actinobacillus</taxon>
    </lineage>
</organism>
<dbReference type="EMBL" id="JAPHVQ010000001">
    <property type="protein sequence ID" value="MDE8033950.1"/>
    <property type="molecule type" value="Genomic_DNA"/>
</dbReference>
<dbReference type="RefSeq" id="WP_275217212.1">
    <property type="nucleotide sequence ID" value="NZ_JAPHVQ010000001.1"/>
</dbReference>
<sequence length="232" mass="26921">MFYGYVINLNRHPQRLQRFLAHPDAKYFERIPAIDKKILDLLDAPELLFNIEKIKSIIGRKITLGEIACTLSHIRCWQKIAENPQLELTDFAVIAEDDIQLVDNFHYFLSNILQELKNRPQIEIALLHKLSLFHEGFYTASAEQRDFHFLTDNHPSLFDNDGSALYVIRKDRAIRLVEQLKINKPYWLADHFTHICPSQHILVLNPLLGKIANPSDSDLEADREIARANKSV</sequence>
<accession>A0A9X4G3H1</accession>
<dbReference type="InterPro" id="IPR002654">
    <property type="entry name" value="Glyco_trans_25"/>
</dbReference>
<evidence type="ECO:0000259" key="1">
    <source>
        <dbReference type="Pfam" id="PF01755"/>
    </source>
</evidence>
<proteinExistence type="predicted"/>
<evidence type="ECO:0000313" key="3">
    <source>
        <dbReference type="Proteomes" id="UP001142444"/>
    </source>
</evidence>
<dbReference type="Pfam" id="PF01755">
    <property type="entry name" value="Glyco_transf_25"/>
    <property type="match status" value="1"/>
</dbReference>
<dbReference type="AlphaFoldDB" id="A0A9X4G3H1"/>
<reference evidence="2" key="2">
    <citation type="journal article" date="2023" name="Pathogens">
        <title>Pathological Features and Genomic Characterization of an Actinobacillus equuli subsp. equuli Bearing Unique Virulence-Associated Genes from an Adult Horse with Pleuropneumonia.</title>
        <authorList>
            <person name="Kamali M."/>
            <person name="Carossino M."/>
            <person name="Del Piero F."/>
            <person name="Peak L."/>
            <person name="Mitchell M.S."/>
            <person name="Willette J."/>
            <person name="Baker R."/>
            <person name="Li F."/>
            <person name="Kenez A."/>
            <person name="Balasuriya U.B.R."/>
            <person name="Go Y.Y."/>
        </authorList>
    </citation>
    <scope>NUCLEOTIDE SEQUENCE</scope>
    <source>
        <strain evidence="2">4524</strain>
    </source>
</reference>